<dbReference type="RefSeq" id="YP_009197928.1">
    <property type="nucleotide sequence ID" value="NC_028787.1"/>
</dbReference>
<keyword evidence="2" id="KW-1185">Reference proteome</keyword>
<evidence type="ECO:0000313" key="1">
    <source>
        <dbReference type="EMBL" id="ALG96851.1"/>
    </source>
</evidence>
<dbReference type="GeneID" id="26625129"/>
<sequence length="81" mass="9525">MNLQNYDKLVNYLLTHIRSIHSGTLYKILKKDKRIKTYLGVKKLRKKWVDNLAVKGYVKGKGSITDPEQVKEILDKFFSQK</sequence>
<protein>
    <submittedName>
        <fullName evidence="1">Uncharacterized protein</fullName>
    </submittedName>
</protein>
<accession>A0A0N9P750</accession>
<organism evidence="1 2">
    <name type="scientific">Acidianus bottle-shaped virus 3 strain ABV3</name>
    <dbReference type="NCBI Taxonomy" id="1732174"/>
    <lineage>
        <taxon>Viruses</taxon>
        <taxon>Viruses incertae sedis</taxon>
        <taxon>Ampullaviridae</taxon>
        <taxon>Bottigliavirus</taxon>
        <taxon>Bottigliavirus krisuvikense</taxon>
        <taxon>Bottigliavirus ABV3</taxon>
    </lineage>
</organism>
<dbReference type="KEGG" id="vg:26625129"/>
<dbReference type="EMBL" id="KP282674">
    <property type="protein sequence ID" value="ALG96851.1"/>
    <property type="molecule type" value="Genomic_DNA"/>
</dbReference>
<name>A0A0N9P750_9VIRU</name>
<dbReference type="Proteomes" id="UP000202152">
    <property type="component" value="Segment"/>
</dbReference>
<reference evidence="1 2" key="1">
    <citation type="journal article" date="2015" name="Environ. Microbiol.">
        <title>Novel viral genomes identified from six metagenomes reveal wide distribution of archaeal viruses and high viral diversity in terrestrial hot springs.</title>
        <authorList>
            <person name="Gudbergsdottir S.R."/>
            <person name="Menzel P."/>
            <person name="Krogh A."/>
            <person name="Young M."/>
            <person name="Peng X."/>
        </authorList>
    </citation>
    <scope>NUCLEOTIDE SEQUENCE [LARGE SCALE GENOMIC DNA]</scope>
    <source>
        <strain evidence="1 2">ABV3</strain>
    </source>
</reference>
<proteinExistence type="predicted"/>
<evidence type="ECO:0000313" key="2">
    <source>
        <dbReference type="Proteomes" id="UP000202152"/>
    </source>
</evidence>